<comment type="similarity">
    <text evidence="1 7">Belongs to the peptidase S24 family.</text>
</comment>
<evidence type="ECO:0000256" key="3">
    <source>
        <dbReference type="ARBA" id="ARBA00022801"/>
    </source>
</evidence>
<evidence type="ECO:0000256" key="7">
    <source>
        <dbReference type="RuleBase" id="RU003991"/>
    </source>
</evidence>
<evidence type="ECO:0000259" key="8">
    <source>
        <dbReference type="PROSITE" id="PS50943"/>
    </source>
</evidence>
<dbReference type="InterPro" id="IPR039418">
    <property type="entry name" value="LexA-like"/>
</dbReference>
<proteinExistence type="inferred from homology"/>
<dbReference type="Pfam" id="PF00717">
    <property type="entry name" value="Peptidase_S24"/>
    <property type="match status" value="1"/>
</dbReference>
<dbReference type="PANTHER" id="PTHR33516:SF2">
    <property type="entry name" value="LEXA REPRESSOR-RELATED"/>
    <property type="match status" value="1"/>
</dbReference>
<dbReference type="SUPFAM" id="SSF47413">
    <property type="entry name" value="lambda repressor-like DNA-binding domains"/>
    <property type="match status" value="1"/>
</dbReference>
<evidence type="ECO:0000313" key="10">
    <source>
        <dbReference type="Proteomes" id="UP001154322"/>
    </source>
</evidence>
<keyword evidence="6" id="KW-0742">SOS response</keyword>
<evidence type="ECO:0000256" key="6">
    <source>
        <dbReference type="ARBA" id="ARBA00023236"/>
    </source>
</evidence>
<dbReference type="InterPro" id="IPR036286">
    <property type="entry name" value="LexA/Signal_pep-like_sf"/>
</dbReference>
<dbReference type="InterPro" id="IPR015927">
    <property type="entry name" value="Peptidase_S24_S26A/B/C"/>
</dbReference>
<dbReference type="Gene3D" id="2.10.109.10">
    <property type="entry name" value="Umud Fragment, subunit A"/>
    <property type="match status" value="1"/>
</dbReference>
<keyword evidence="5" id="KW-0234">DNA repair</keyword>
<dbReference type="InterPro" id="IPR006197">
    <property type="entry name" value="Peptidase_S24_LexA"/>
</dbReference>
<keyword evidence="3 7" id="KW-0378">Hydrolase</keyword>
<evidence type="ECO:0000256" key="1">
    <source>
        <dbReference type="ARBA" id="ARBA00007484"/>
    </source>
</evidence>
<accession>A0ABM9G3J8</accession>
<dbReference type="InterPro" id="IPR010982">
    <property type="entry name" value="Lambda_DNA-bd_dom_sf"/>
</dbReference>
<gene>
    <name evidence="9" type="ORF">WJ0W_003529</name>
</gene>
<organism evidence="9 10">
    <name type="scientific">Paenibacillus melissococcoides</name>
    <dbReference type="NCBI Taxonomy" id="2912268"/>
    <lineage>
        <taxon>Bacteria</taxon>
        <taxon>Bacillati</taxon>
        <taxon>Bacillota</taxon>
        <taxon>Bacilli</taxon>
        <taxon>Bacillales</taxon>
        <taxon>Paenibacillaceae</taxon>
        <taxon>Paenibacillus</taxon>
    </lineage>
</organism>
<dbReference type="Proteomes" id="UP001154322">
    <property type="component" value="Unassembled WGS sequence"/>
</dbReference>
<dbReference type="InterPro" id="IPR001387">
    <property type="entry name" value="Cro/C1-type_HTH"/>
</dbReference>
<dbReference type="CDD" id="cd00093">
    <property type="entry name" value="HTH_XRE"/>
    <property type="match status" value="1"/>
</dbReference>
<name>A0ABM9G3J8_9BACL</name>
<dbReference type="PRINTS" id="PR00726">
    <property type="entry name" value="LEXASERPTASE"/>
</dbReference>
<dbReference type="EMBL" id="CALYLO010000004">
    <property type="protein sequence ID" value="CAH8246294.1"/>
    <property type="molecule type" value="Genomic_DNA"/>
</dbReference>
<evidence type="ECO:0000256" key="5">
    <source>
        <dbReference type="ARBA" id="ARBA00023204"/>
    </source>
</evidence>
<evidence type="ECO:0000256" key="2">
    <source>
        <dbReference type="ARBA" id="ARBA00022763"/>
    </source>
</evidence>
<dbReference type="RefSeq" id="WP_213430874.1">
    <property type="nucleotide sequence ID" value="NZ_AP031286.1"/>
</dbReference>
<comment type="caution">
    <text evidence="9">The sequence shown here is derived from an EMBL/GenBank/DDBJ whole genome shotgun (WGS) entry which is preliminary data.</text>
</comment>
<keyword evidence="2" id="KW-0227">DNA damage</keyword>
<dbReference type="CDD" id="cd06529">
    <property type="entry name" value="S24_LexA-like"/>
    <property type="match status" value="1"/>
</dbReference>
<dbReference type="PANTHER" id="PTHR33516">
    <property type="entry name" value="LEXA REPRESSOR"/>
    <property type="match status" value="1"/>
</dbReference>
<feature type="domain" description="HTH cro/C1-type" evidence="8">
    <location>
        <begin position="14"/>
        <end position="68"/>
    </location>
</feature>
<keyword evidence="4 7" id="KW-0068">Autocatalytic cleavage</keyword>
<dbReference type="Pfam" id="PF01381">
    <property type="entry name" value="HTH_3"/>
    <property type="match status" value="1"/>
</dbReference>
<evidence type="ECO:0000256" key="4">
    <source>
        <dbReference type="ARBA" id="ARBA00022813"/>
    </source>
</evidence>
<dbReference type="Gene3D" id="1.10.260.40">
    <property type="entry name" value="lambda repressor-like DNA-binding domains"/>
    <property type="match status" value="1"/>
</dbReference>
<keyword evidence="10" id="KW-1185">Reference proteome</keyword>
<dbReference type="SUPFAM" id="SSF51306">
    <property type="entry name" value="LexA/Signal peptidase"/>
    <property type="match status" value="1"/>
</dbReference>
<evidence type="ECO:0000313" key="9">
    <source>
        <dbReference type="EMBL" id="CAH8246294.1"/>
    </source>
</evidence>
<dbReference type="SMART" id="SM00530">
    <property type="entry name" value="HTH_XRE"/>
    <property type="match status" value="1"/>
</dbReference>
<sequence length="209" mass="23165">MTDSKLKEIFAKNIHTLRKQRNMTQGELAELLGVGVSTVSDWEKAKKLPRAGVIENISSHFNIPKSKLFEEANGRSYMGVSEVAMVPLIKSSPITDEIVSLENVERFEATPLTWVSGGEYFYIRANGDGMVNARIHDGDLLLIHAQDDVEEGEIAAILLSGEIVLKRVFKNGGIVVLHSENPNYSPVFGNDETCSFKIIGKLKKVLFDM</sequence>
<protein>
    <submittedName>
        <fullName evidence="9">Helix-turn-helix domain-containing protein</fullName>
    </submittedName>
</protein>
<reference evidence="9" key="1">
    <citation type="submission" date="2022-06" db="EMBL/GenBank/DDBJ databases">
        <authorList>
            <person name="Dietemann V."/>
            <person name="Ory F."/>
            <person name="Dainat B."/>
            <person name="Oberhansli S."/>
        </authorList>
    </citation>
    <scope>NUCLEOTIDE SEQUENCE</scope>
    <source>
        <strain evidence="9">Ena-SAMPLE-TAB-26-04-2022-14:26:32:270-5432</strain>
    </source>
</reference>
<dbReference type="InterPro" id="IPR050077">
    <property type="entry name" value="LexA_repressor"/>
</dbReference>
<dbReference type="PROSITE" id="PS50943">
    <property type="entry name" value="HTH_CROC1"/>
    <property type="match status" value="1"/>
</dbReference>